<gene>
    <name evidence="2" type="ORF">CPB84DRAFT_406382</name>
</gene>
<feature type="compositionally biased region" description="Polar residues" evidence="1">
    <location>
        <begin position="481"/>
        <end position="497"/>
    </location>
</feature>
<dbReference type="OrthoDB" id="2587563at2759"/>
<protein>
    <recommendedName>
        <fullName evidence="4">RNA polymerase II elongation factor ELL N-terminal domain-containing protein</fullName>
    </recommendedName>
</protein>
<evidence type="ECO:0008006" key="4">
    <source>
        <dbReference type="Google" id="ProtNLM"/>
    </source>
</evidence>
<dbReference type="InterPro" id="IPR042065">
    <property type="entry name" value="E3_ELL-like"/>
</dbReference>
<comment type="caution">
    <text evidence="2">The sequence shown here is derived from an EMBL/GenBank/DDBJ whole genome shotgun (WGS) entry which is preliminary data.</text>
</comment>
<evidence type="ECO:0000313" key="2">
    <source>
        <dbReference type="EMBL" id="KAF8906587.1"/>
    </source>
</evidence>
<feature type="compositionally biased region" description="Basic and acidic residues" evidence="1">
    <location>
        <begin position="501"/>
        <end position="511"/>
    </location>
</feature>
<feature type="compositionally biased region" description="Low complexity" evidence="1">
    <location>
        <begin position="592"/>
        <end position="627"/>
    </location>
</feature>
<feature type="compositionally biased region" description="Polar residues" evidence="1">
    <location>
        <begin position="171"/>
        <end position="185"/>
    </location>
</feature>
<organism evidence="2 3">
    <name type="scientific">Gymnopilus junonius</name>
    <name type="common">Spectacular rustgill mushroom</name>
    <name type="synonym">Gymnopilus spectabilis subsp. junonius</name>
    <dbReference type="NCBI Taxonomy" id="109634"/>
    <lineage>
        <taxon>Eukaryota</taxon>
        <taxon>Fungi</taxon>
        <taxon>Dikarya</taxon>
        <taxon>Basidiomycota</taxon>
        <taxon>Agaricomycotina</taxon>
        <taxon>Agaricomycetes</taxon>
        <taxon>Agaricomycetidae</taxon>
        <taxon>Agaricales</taxon>
        <taxon>Agaricineae</taxon>
        <taxon>Hymenogastraceae</taxon>
        <taxon>Gymnopilus</taxon>
    </lineage>
</organism>
<feature type="compositionally biased region" description="Basic and acidic residues" evidence="1">
    <location>
        <begin position="323"/>
        <end position="362"/>
    </location>
</feature>
<proteinExistence type="predicted"/>
<feature type="region of interest" description="Disordered" evidence="1">
    <location>
        <begin position="430"/>
        <end position="645"/>
    </location>
</feature>
<name>A0A9P5NWW9_GYMJU</name>
<evidence type="ECO:0000313" key="3">
    <source>
        <dbReference type="Proteomes" id="UP000724874"/>
    </source>
</evidence>
<keyword evidence="3" id="KW-1185">Reference proteome</keyword>
<dbReference type="Gene3D" id="1.10.10.2670">
    <property type="entry name" value="E3 ubiquitin-protein ligase"/>
    <property type="match status" value="1"/>
</dbReference>
<feature type="compositionally biased region" description="Basic and acidic residues" evidence="1">
    <location>
        <begin position="369"/>
        <end position="385"/>
    </location>
</feature>
<sequence length="645" mass="71645">MPLPPNTNLSVLGYSRPGDTLQSKPKQAILVRLSSETLDALESFSTQPSQIQFEFGDNPGIHVGDAHFPMRHYKENAIHELFLRASSATKKNAPLKLHANVVGRFNVERELAGVRDKIRESTQDAANQRNSRTTVFIETPPDIPTLRKRKEAPSSSMFRKPLRPADKLTAPQLTSNASAPSKGANLSSHSHLGLVRKQVLQCLALGEKTEDQVMRGLENSDRTLPSRRELQDLLDLVAEPSIVKGNPMDKTFKLYRLKLSSWKEVRPYEWSTLSEPEQTSIARSARIAFKNLRIPESDPVWNHVRFRTPVATTSTADHAQALDQKKQDVPKRAVTSHEARERKNKPKLDTKKSEIMMKDESLRVTPRMALHDNKLETSSESRRTAETSLTETTRGQGSQVSKTAKSRVSDSYSPLTVGKAISVRQSNKDNISFASSNKPSPDDKHLPISSSQKTRKKRPEDEISIGESDREKRRSKGEKANLNNTLDGTRAQISGSSTKRKALEHSVEIFHEPVASSISKRRRTEYEASSSVPSSDRTKNAAAKEPPVRKSHLNTGPSERPSQKPLPSSSTSMRFKKDDSPPSKRNTVPNNASERTYSESSSRSRTSGSQSSKPSGSKARRPPVYTSSEEEEPPVPTLRPPGNAA</sequence>
<accession>A0A9P5NWW9</accession>
<feature type="region of interest" description="Disordered" evidence="1">
    <location>
        <begin position="145"/>
        <end position="185"/>
    </location>
</feature>
<feature type="compositionally biased region" description="Polar residues" evidence="1">
    <location>
        <begin position="430"/>
        <end position="439"/>
    </location>
</feature>
<evidence type="ECO:0000256" key="1">
    <source>
        <dbReference type="SAM" id="MobiDB-lite"/>
    </source>
</evidence>
<feature type="region of interest" description="Disordered" evidence="1">
    <location>
        <begin position="312"/>
        <end position="413"/>
    </location>
</feature>
<reference evidence="2" key="1">
    <citation type="submission" date="2020-11" db="EMBL/GenBank/DDBJ databases">
        <authorList>
            <consortium name="DOE Joint Genome Institute"/>
            <person name="Ahrendt S."/>
            <person name="Riley R."/>
            <person name="Andreopoulos W."/>
            <person name="LaButti K."/>
            <person name="Pangilinan J."/>
            <person name="Ruiz-duenas F.J."/>
            <person name="Barrasa J.M."/>
            <person name="Sanchez-Garcia M."/>
            <person name="Camarero S."/>
            <person name="Miyauchi S."/>
            <person name="Serrano A."/>
            <person name="Linde D."/>
            <person name="Babiker R."/>
            <person name="Drula E."/>
            <person name="Ayuso-Fernandez I."/>
            <person name="Pacheco R."/>
            <person name="Padilla G."/>
            <person name="Ferreira P."/>
            <person name="Barriuso J."/>
            <person name="Kellner H."/>
            <person name="Castanera R."/>
            <person name="Alfaro M."/>
            <person name="Ramirez L."/>
            <person name="Pisabarro A.G."/>
            <person name="Kuo A."/>
            <person name="Tritt A."/>
            <person name="Lipzen A."/>
            <person name="He G."/>
            <person name="Yan M."/>
            <person name="Ng V."/>
            <person name="Cullen D."/>
            <person name="Martin F."/>
            <person name="Rosso M.-N."/>
            <person name="Henrissat B."/>
            <person name="Hibbett D."/>
            <person name="Martinez A.T."/>
            <person name="Grigoriev I.V."/>
        </authorList>
    </citation>
    <scope>NUCLEOTIDE SEQUENCE</scope>
    <source>
        <strain evidence="2">AH 44721</strain>
    </source>
</reference>
<dbReference type="Proteomes" id="UP000724874">
    <property type="component" value="Unassembled WGS sequence"/>
</dbReference>
<dbReference type="EMBL" id="JADNYJ010000018">
    <property type="protein sequence ID" value="KAF8906587.1"/>
    <property type="molecule type" value="Genomic_DNA"/>
</dbReference>
<dbReference type="AlphaFoldDB" id="A0A9P5NWW9"/>